<accession>A0A7G6SQ20</accession>
<dbReference type="Gene3D" id="3.30.1330.70">
    <property type="entry name" value="Holliday junction resolvase RusA"/>
    <property type="match status" value="1"/>
</dbReference>
<proteinExistence type="predicted"/>
<organism evidence="1 2">
    <name type="scientific">Mesorhizobium huakuii</name>
    <dbReference type="NCBI Taxonomy" id="28104"/>
    <lineage>
        <taxon>Bacteria</taxon>
        <taxon>Pseudomonadati</taxon>
        <taxon>Pseudomonadota</taxon>
        <taxon>Alphaproteobacteria</taxon>
        <taxon>Hyphomicrobiales</taxon>
        <taxon>Phyllobacteriaceae</taxon>
        <taxon>Mesorhizobium</taxon>
    </lineage>
</organism>
<dbReference type="SUPFAM" id="SSF103084">
    <property type="entry name" value="Holliday junction resolvase RusA"/>
    <property type="match status" value="1"/>
</dbReference>
<dbReference type="EMBL" id="CP050296">
    <property type="protein sequence ID" value="QND56602.1"/>
    <property type="molecule type" value="Genomic_DNA"/>
</dbReference>
<dbReference type="InterPro" id="IPR008822">
    <property type="entry name" value="Endonuclease_RusA-like"/>
</dbReference>
<dbReference type="GO" id="GO:0006281">
    <property type="term" value="P:DNA repair"/>
    <property type="evidence" value="ECO:0007669"/>
    <property type="project" value="InterPro"/>
</dbReference>
<protein>
    <submittedName>
        <fullName evidence="1">RusA family crossover junction endodeoxyribonuclease</fullName>
    </submittedName>
</protein>
<reference evidence="2" key="1">
    <citation type="journal article" date="2020" name="Mol. Plant Microbe">
        <title>Rhizobial microsymbionts of the narrowly endemic Oxytropis species growing in Kamchatka are characterized by significant genetic diversity and possess a set of genes that are associated with T3SS and T6SS secretion systems and can affect the development of symbiosis.</title>
        <authorList>
            <person name="Safronova V."/>
            <person name="Guro P."/>
            <person name="Sazanova A."/>
            <person name="Kuznetsova I."/>
            <person name="Belimov A."/>
            <person name="Yakubov V."/>
            <person name="Chirak E."/>
            <person name="Afonin A."/>
            <person name="Gogolev Y."/>
            <person name="Andronov E."/>
            <person name="Tikhonovich I."/>
        </authorList>
    </citation>
    <scope>NUCLEOTIDE SEQUENCE [LARGE SCALE GENOMIC DNA]</scope>
    <source>
        <strain evidence="2">583</strain>
    </source>
</reference>
<gene>
    <name evidence="1" type="ORF">HB778_08245</name>
</gene>
<dbReference type="Pfam" id="PF05866">
    <property type="entry name" value="RusA"/>
    <property type="match status" value="1"/>
</dbReference>
<sequence length="116" mass="13129">MIITLSGEPKSTQHIYQSACRGRFPTVYMTGQGKAIKQSYHWEAKSQWRGEVLGGDVALSVTFYFGTRRKADLDNFNKLWADALTGVVYEDDSQIAELLLKRAYDPKAPRIEITVL</sequence>
<dbReference type="RefSeq" id="WP_183462914.1">
    <property type="nucleotide sequence ID" value="NZ_CP050296.1"/>
</dbReference>
<dbReference type="GO" id="GO:0000287">
    <property type="term" value="F:magnesium ion binding"/>
    <property type="evidence" value="ECO:0007669"/>
    <property type="project" value="InterPro"/>
</dbReference>
<dbReference type="AlphaFoldDB" id="A0A7G6SQ20"/>
<evidence type="ECO:0000313" key="2">
    <source>
        <dbReference type="Proteomes" id="UP000515465"/>
    </source>
</evidence>
<dbReference type="Proteomes" id="UP000515465">
    <property type="component" value="Chromosome"/>
</dbReference>
<dbReference type="InterPro" id="IPR036614">
    <property type="entry name" value="RusA-like_sf"/>
</dbReference>
<name>A0A7G6SQ20_9HYPH</name>
<dbReference type="GO" id="GO:0006310">
    <property type="term" value="P:DNA recombination"/>
    <property type="evidence" value="ECO:0007669"/>
    <property type="project" value="InterPro"/>
</dbReference>
<evidence type="ECO:0000313" key="1">
    <source>
        <dbReference type="EMBL" id="QND56602.1"/>
    </source>
</evidence>